<dbReference type="InterPro" id="IPR004662">
    <property type="entry name" value="AcgluKinase_fam"/>
</dbReference>
<feature type="domain" description="Aspartate/glutamate/uridylate kinase" evidence="10">
    <location>
        <begin position="2"/>
        <end position="233"/>
    </location>
</feature>
<keyword evidence="2 9" id="KW-0055">Arginine biosynthesis</keyword>
<dbReference type="RefSeq" id="WP_148606080.1">
    <property type="nucleotide sequence ID" value="NZ_BSUV01000001.1"/>
</dbReference>
<dbReference type="CDD" id="cd04238">
    <property type="entry name" value="AAK_NAGK-like"/>
    <property type="match status" value="1"/>
</dbReference>
<dbReference type="Proteomes" id="UP000442244">
    <property type="component" value="Unassembled WGS sequence"/>
</dbReference>
<sequence length="244" mass="26500">MKKIVIKIGGNAATQLTPAFFDTIKYWQKQHYNIVLVHGGGDTISELMSQLNEPVQKINGIRFTTQKGISITKMALLGQVQPALLETCRANGLPVIGLNAESNQLMTGHTIDQDTFGYVGTIHQVNTKLIHSIWQQNLIPIIAPMAITNQGQWLNVNADHAATSIAKYLKADELYLLTDVSGVQIKGNILQKLTSKTMADLQEKQMITGGMIPKVNSALLAARHGVGAVHITNTVTQPGTIVTI</sequence>
<comment type="pathway">
    <text evidence="1 9">Amino-acid biosynthesis; L-arginine biosynthesis; N(2)-acetyl-L-ornithine from L-glutamate: step 2/4.</text>
</comment>
<evidence type="ECO:0000256" key="5">
    <source>
        <dbReference type="ARBA" id="ARBA00022741"/>
    </source>
</evidence>
<comment type="catalytic activity">
    <reaction evidence="8 9">
        <text>N-acetyl-L-glutamate + ATP = N-acetyl-L-glutamyl 5-phosphate + ADP</text>
        <dbReference type="Rhea" id="RHEA:14629"/>
        <dbReference type="ChEBI" id="CHEBI:30616"/>
        <dbReference type="ChEBI" id="CHEBI:44337"/>
        <dbReference type="ChEBI" id="CHEBI:57936"/>
        <dbReference type="ChEBI" id="CHEBI:456216"/>
        <dbReference type="EC" id="2.7.2.8"/>
    </reaction>
</comment>
<dbReference type="OrthoDB" id="9803155at2"/>
<keyword evidence="9" id="KW-0963">Cytoplasm</keyword>
<organism evidence="11 12">
    <name type="scientific">Leuconostoc litchii</name>
    <dbReference type="NCBI Taxonomy" id="1981069"/>
    <lineage>
        <taxon>Bacteria</taxon>
        <taxon>Bacillati</taxon>
        <taxon>Bacillota</taxon>
        <taxon>Bacilli</taxon>
        <taxon>Lactobacillales</taxon>
        <taxon>Lactobacillaceae</taxon>
        <taxon>Leuconostoc</taxon>
    </lineage>
</organism>
<dbReference type="HAMAP" id="MF_00082">
    <property type="entry name" value="ArgB"/>
    <property type="match status" value="1"/>
</dbReference>
<gene>
    <name evidence="9 11" type="primary">argB</name>
    <name evidence="11" type="ORF">ESZ47_07070</name>
</gene>
<dbReference type="SUPFAM" id="SSF53633">
    <property type="entry name" value="Carbamate kinase-like"/>
    <property type="match status" value="1"/>
</dbReference>
<feature type="site" description="Transition state stabilizer" evidence="9">
    <location>
        <position position="7"/>
    </location>
</feature>
<name>A0A6P2CJZ5_9LACO</name>
<dbReference type="GO" id="GO:0005524">
    <property type="term" value="F:ATP binding"/>
    <property type="evidence" value="ECO:0007669"/>
    <property type="project" value="UniProtKB-UniRule"/>
</dbReference>
<dbReference type="EMBL" id="SDGY01000005">
    <property type="protein sequence ID" value="TYC46231.1"/>
    <property type="molecule type" value="Genomic_DNA"/>
</dbReference>
<dbReference type="GO" id="GO:0003991">
    <property type="term" value="F:acetylglutamate kinase activity"/>
    <property type="evidence" value="ECO:0007669"/>
    <property type="project" value="UniProtKB-UniRule"/>
</dbReference>
<dbReference type="PANTHER" id="PTHR23342">
    <property type="entry name" value="N-ACETYLGLUTAMATE SYNTHASE"/>
    <property type="match status" value="1"/>
</dbReference>
<reference evidence="11 12" key="1">
    <citation type="submission" date="2019-01" db="EMBL/GenBank/DDBJ databases">
        <title>Leuconostoc litchii sp. nov., a novel lactic acid bacterium isolated from lychee.</title>
        <authorList>
            <person name="Wang L.-T."/>
        </authorList>
    </citation>
    <scope>NUCLEOTIDE SEQUENCE [LARGE SCALE GENOMIC DNA]</scope>
    <source>
        <strain evidence="11 12">MB7</strain>
    </source>
</reference>
<dbReference type="GO" id="GO:0005737">
    <property type="term" value="C:cytoplasm"/>
    <property type="evidence" value="ECO:0007669"/>
    <property type="project" value="UniProtKB-SubCell"/>
</dbReference>
<proteinExistence type="inferred from homology"/>
<comment type="subcellular location">
    <subcellularLocation>
        <location evidence="9">Cytoplasm</location>
    </subcellularLocation>
</comment>
<dbReference type="EC" id="2.7.2.8" evidence="9"/>
<dbReference type="AlphaFoldDB" id="A0A6P2CJZ5"/>
<accession>A0A6P2CJZ5</accession>
<dbReference type="InterPro" id="IPR037528">
    <property type="entry name" value="ArgB"/>
</dbReference>
<dbReference type="InterPro" id="IPR001048">
    <property type="entry name" value="Asp/Glu/Uridylate_kinase"/>
</dbReference>
<feature type="binding site" evidence="9">
    <location>
        <begin position="40"/>
        <end position="41"/>
    </location>
    <ligand>
        <name>substrate</name>
    </ligand>
</feature>
<keyword evidence="5 9" id="KW-0547">Nucleotide-binding</keyword>
<evidence type="ECO:0000256" key="9">
    <source>
        <dbReference type="HAMAP-Rule" id="MF_00082"/>
    </source>
</evidence>
<feature type="site" description="Transition state stabilizer" evidence="9">
    <location>
        <position position="214"/>
    </location>
</feature>
<comment type="similarity">
    <text evidence="9">Belongs to the acetylglutamate kinase family. ArgB subfamily.</text>
</comment>
<feature type="binding site" evidence="9">
    <location>
        <position position="62"/>
    </location>
    <ligand>
        <name>substrate</name>
    </ligand>
</feature>
<feature type="binding site" evidence="9">
    <location>
        <position position="155"/>
    </location>
    <ligand>
        <name>substrate</name>
    </ligand>
</feature>
<keyword evidence="4 9" id="KW-0808">Transferase</keyword>
<evidence type="ECO:0000256" key="7">
    <source>
        <dbReference type="ARBA" id="ARBA00022840"/>
    </source>
</evidence>
<dbReference type="GO" id="GO:0042450">
    <property type="term" value="P:L-arginine biosynthetic process via ornithine"/>
    <property type="evidence" value="ECO:0007669"/>
    <property type="project" value="UniProtKB-UniRule"/>
</dbReference>
<dbReference type="Gene3D" id="3.40.1160.10">
    <property type="entry name" value="Acetylglutamate kinase-like"/>
    <property type="match status" value="1"/>
</dbReference>
<evidence type="ECO:0000256" key="4">
    <source>
        <dbReference type="ARBA" id="ARBA00022679"/>
    </source>
</evidence>
<dbReference type="PANTHER" id="PTHR23342:SF0">
    <property type="entry name" value="N-ACETYLGLUTAMATE SYNTHASE, MITOCHONDRIAL"/>
    <property type="match status" value="1"/>
</dbReference>
<dbReference type="NCBIfam" id="TIGR00761">
    <property type="entry name" value="argB"/>
    <property type="match status" value="1"/>
</dbReference>
<evidence type="ECO:0000256" key="1">
    <source>
        <dbReference type="ARBA" id="ARBA00004828"/>
    </source>
</evidence>
<evidence type="ECO:0000313" key="11">
    <source>
        <dbReference type="EMBL" id="TYC46231.1"/>
    </source>
</evidence>
<dbReference type="UniPathway" id="UPA00068">
    <property type="reaction ID" value="UER00107"/>
</dbReference>
<evidence type="ECO:0000256" key="2">
    <source>
        <dbReference type="ARBA" id="ARBA00022571"/>
    </source>
</evidence>
<comment type="function">
    <text evidence="9">Catalyzes the ATP-dependent phosphorylation of N-acetyl-L-glutamate.</text>
</comment>
<keyword evidence="3 9" id="KW-0028">Amino-acid biosynthesis</keyword>
<keyword evidence="7 9" id="KW-0067">ATP-binding</keyword>
<keyword evidence="6 9" id="KW-0418">Kinase</keyword>
<evidence type="ECO:0000256" key="3">
    <source>
        <dbReference type="ARBA" id="ARBA00022605"/>
    </source>
</evidence>
<comment type="caution">
    <text evidence="11">The sequence shown here is derived from an EMBL/GenBank/DDBJ whole genome shotgun (WGS) entry which is preliminary data.</text>
</comment>
<dbReference type="PIRSF" id="PIRSF000728">
    <property type="entry name" value="NAGK"/>
    <property type="match status" value="1"/>
</dbReference>
<dbReference type="InterPro" id="IPR036393">
    <property type="entry name" value="AceGlu_kinase-like_sf"/>
</dbReference>
<keyword evidence="12" id="KW-1185">Reference proteome</keyword>
<evidence type="ECO:0000256" key="8">
    <source>
        <dbReference type="ARBA" id="ARBA00048141"/>
    </source>
</evidence>
<evidence type="ECO:0000259" key="10">
    <source>
        <dbReference type="Pfam" id="PF00696"/>
    </source>
</evidence>
<dbReference type="Pfam" id="PF00696">
    <property type="entry name" value="AA_kinase"/>
    <property type="match status" value="1"/>
</dbReference>
<protein>
    <recommendedName>
        <fullName evidence="9">Acetylglutamate kinase</fullName>
        <ecNumber evidence="9">2.7.2.8</ecNumber>
    </recommendedName>
    <alternativeName>
        <fullName evidence="9">N-acetyl-L-glutamate 5-phosphotransferase</fullName>
    </alternativeName>
    <alternativeName>
        <fullName evidence="9">NAG kinase</fullName>
        <shortName evidence="9">NAGK</shortName>
    </alternativeName>
</protein>
<evidence type="ECO:0000313" key="12">
    <source>
        <dbReference type="Proteomes" id="UP000442244"/>
    </source>
</evidence>
<evidence type="ECO:0000256" key="6">
    <source>
        <dbReference type="ARBA" id="ARBA00022777"/>
    </source>
</evidence>